<dbReference type="EMBL" id="DS989824">
    <property type="protein sequence ID" value="EFR01181.1"/>
    <property type="molecule type" value="Genomic_DNA"/>
</dbReference>
<keyword evidence="2" id="KW-0175">Coiled coil</keyword>
<dbReference type="OMA" id="IWYTYHG"/>
<dbReference type="STRING" id="535722.E4URQ9"/>
<sequence>MAAAMQGARALPDDDEGIAREYDLLSSYTDTTDYYSLLALSRDPPPTDAAIRSAYRTLTLSFHPDKQPSHLQEAARNHFGKIQTAYETLIDPKKRVVYDLMGEEGVQREWGKTGLLGQFGEAERMQVGVKAMDETQFRRWFVRKMKEREHSVLQDMVSSKVTMQLGLDAHMFSKEGEDTIISTPDLKPSHFALGFNFDIPFPSIPGFSPSSSHGEDEGDEDENGSARKESVGPEEEDEESMKVVIHAGAGGKLQRMTRVITVVYPGIEGERDLEQELPRRFLVNNISVGAHVQHVVQSHDINDALLNRLLFPFLGQSSIKVGASLLPLPLLSLELGKSLVLIPQTYPFQFNLRTAVTNSPLLTPPPLDISVQRRVGNGKLMYCNWSSGSLSWPNFISNIFDSVAKLIYGGDISFVFPKEESKFELGLQIISKPFSRTQREHIDEDEETAEDSSRHSKPGGNWGILLHSSPGTLHLTLNYAKNLFTSEPEQPALSQWSYEGYTPRKEVINSPPVRLEIAATASIDLSTGWMISGSREVGRFTRMGLGIGVEGGRGLVCSITWSRLGQKLKLPIAICPLGVVNADIASMAVIVPWLTYSILEFGYWRPRQRRMQKKAIAKQQRRVQRLMAKRKAQSLEAIELMKDHVTRRQDMEEQRGGLVILHAEYGHIPPQSTFSISRSNSRAHENMVDVTLPVAALVDQGQLNIPRSTVKSDIVGFSDPAPFMPKILRIEYIFGWKKHFVEIPDGEAVICPMQSHMA</sequence>
<dbReference type="VEuPathDB" id="FungiDB:MGYG_04183"/>
<dbReference type="SMART" id="SM00271">
    <property type="entry name" value="DnaJ"/>
    <property type="match status" value="1"/>
</dbReference>
<dbReference type="PRINTS" id="PR00625">
    <property type="entry name" value="JDOMAIN"/>
</dbReference>
<feature type="region of interest" description="Disordered" evidence="3">
    <location>
        <begin position="206"/>
        <end position="241"/>
    </location>
</feature>
<dbReference type="SUPFAM" id="SSF46565">
    <property type="entry name" value="Chaperone J-domain"/>
    <property type="match status" value="1"/>
</dbReference>
<dbReference type="PANTHER" id="PTHR44157">
    <property type="entry name" value="DNAJ HOMOLOG SUBFAMILY C MEMBER 11"/>
    <property type="match status" value="1"/>
</dbReference>
<dbReference type="eggNOG" id="KOG0714">
    <property type="taxonomic scope" value="Eukaryota"/>
</dbReference>
<reference evidence="6" key="1">
    <citation type="journal article" date="2012" name="MBio">
        <title>Comparative genome analysis of Trichophyton rubrum and related dermatophytes reveals candidate genes involved in infection.</title>
        <authorList>
            <person name="Martinez D.A."/>
            <person name="Oliver B.G."/>
            <person name="Graeser Y."/>
            <person name="Goldberg J.M."/>
            <person name="Li W."/>
            <person name="Martinez-Rossi N.M."/>
            <person name="Monod M."/>
            <person name="Shelest E."/>
            <person name="Barton R.C."/>
            <person name="Birch E."/>
            <person name="Brakhage A.A."/>
            <person name="Chen Z."/>
            <person name="Gurr S.J."/>
            <person name="Heiman D."/>
            <person name="Heitman J."/>
            <person name="Kosti I."/>
            <person name="Rossi A."/>
            <person name="Saif S."/>
            <person name="Samalova M."/>
            <person name="Saunders C.W."/>
            <person name="Shea T."/>
            <person name="Summerbell R.C."/>
            <person name="Xu J."/>
            <person name="Young S."/>
            <person name="Zeng Q."/>
            <person name="Birren B.W."/>
            <person name="Cuomo C.A."/>
            <person name="White T.C."/>
        </authorList>
    </citation>
    <scope>NUCLEOTIDE SEQUENCE [LARGE SCALE GENOMIC DNA]</scope>
    <source>
        <strain evidence="6">ATCC MYA-4604 / CBS 118893</strain>
    </source>
</reference>
<evidence type="ECO:0000256" key="3">
    <source>
        <dbReference type="SAM" id="MobiDB-lite"/>
    </source>
</evidence>
<name>E4URQ9_ARTGP</name>
<dbReference type="RefSeq" id="XP_003174011.1">
    <property type="nucleotide sequence ID" value="XM_003173963.1"/>
</dbReference>
<dbReference type="PANTHER" id="PTHR44157:SF1">
    <property type="entry name" value="DNAJ HOMOLOG SUBFAMILY C MEMBER 11"/>
    <property type="match status" value="1"/>
</dbReference>
<evidence type="ECO:0000313" key="6">
    <source>
        <dbReference type="Proteomes" id="UP000002669"/>
    </source>
</evidence>
<evidence type="ECO:0000313" key="5">
    <source>
        <dbReference type="EMBL" id="EFR01181.1"/>
    </source>
</evidence>
<protein>
    <submittedName>
        <fullName evidence="5">DnaJ domain-containing protein</fullName>
    </submittedName>
</protein>
<dbReference type="eggNOG" id="KOG0718">
    <property type="taxonomic scope" value="Eukaryota"/>
</dbReference>
<dbReference type="Pfam" id="PF11875">
    <property type="entry name" value="DnaJ-like_C11_C"/>
    <property type="match status" value="1"/>
</dbReference>
<dbReference type="InterPro" id="IPR024586">
    <property type="entry name" value="DnaJ-like_C11_C"/>
</dbReference>
<evidence type="ECO:0000259" key="4">
    <source>
        <dbReference type="PROSITE" id="PS50076"/>
    </source>
</evidence>
<keyword evidence="1" id="KW-0143">Chaperone</keyword>
<dbReference type="PROSITE" id="PS50076">
    <property type="entry name" value="DNAJ_2"/>
    <property type="match status" value="1"/>
</dbReference>
<keyword evidence="6" id="KW-1185">Reference proteome</keyword>
<dbReference type="GO" id="GO:0042407">
    <property type="term" value="P:cristae formation"/>
    <property type="evidence" value="ECO:0007669"/>
    <property type="project" value="TreeGrafter"/>
</dbReference>
<gene>
    <name evidence="5" type="ORF">MGYG_04183</name>
</gene>
<dbReference type="Gene3D" id="1.10.287.110">
    <property type="entry name" value="DnaJ domain"/>
    <property type="match status" value="1"/>
</dbReference>
<dbReference type="InParanoid" id="E4URQ9"/>
<dbReference type="InterPro" id="IPR052243">
    <property type="entry name" value="Mito_inner_membrane_organizer"/>
</dbReference>
<organism evidence="6">
    <name type="scientific">Arthroderma gypseum (strain ATCC MYA-4604 / CBS 118893)</name>
    <name type="common">Microsporum gypseum</name>
    <dbReference type="NCBI Taxonomy" id="535722"/>
    <lineage>
        <taxon>Eukaryota</taxon>
        <taxon>Fungi</taxon>
        <taxon>Dikarya</taxon>
        <taxon>Ascomycota</taxon>
        <taxon>Pezizomycotina</taxon>
        <taxon>Eurotiomycetes</taxon>
        <taxon>Eurotiomycetidae</taxon>
        <taxon>Onygenales</taxon>
        <taxon>Arthrodermataceae</taxon>
        <taxon>Nannizzia</taxon>
    </lineage>
</organism>
<feature type="coiled-coil region" evidence="2">
    <location>
        <begin position="609"/>
        <end position="636"/>
    </location>
</feature>
<dbReference type="Pfam" id="PF00226">
    <property type="entry name" value="DnaJ"/>
    <property type="match status" value="1"/>
</dbReference>
<dbReference type="CDD" id="cd06257">
    <property type="entry name" value="DnaJ"/>
    <property type="match status" value="1"/>
</dbReference>
<dbReference type="InterPro" id="IPR001623">
    <property type="entry name" value="DnaJ_domain"/>
</dbReference>
<dbReference type="InterPro" id="IPR036869">
    <property type="entry name" value="J_dom_sf"/>
</dbReference>
<accession>E4URQ9</accession>
<dbReference type="GO" id="GO:0005739">
    <property type="term" value="C:mitochondrion"/>
    <property type="evidence" value="ECO:0007669"/>
    <property type="project" value="GOC"/>
</dbReference>
<proteinExistence type="predicted"/>
<evidence type="ECO:0000256" key="1">
    <source>
        <dbReference type="ARBA" id="ARBA00023186"/>
    </source>
</evidence>
<dbReference type="GeneID" id="10029299"/>
<dbReference type="OrthoDB" id="666364at2759"/>
<dbReference type="Proteomes" id="UP000002669">
    <property type="component" value="Unassembled WGS sequence"/>
</dbReference>
<feature type="region of interest" description="Disordered" evidence="3">
    <location>
        <begin position="438"/>
        <end position="461"/>
    </location>
</feature>
<feature type="domain" description="J" evidence="4">
    <location>
        <begin position="33"/>
        <end position="102"/>
    </location>
</feature>
<evidence type="ECO:0000256" key="2">
    <source>
        <dbReference type="SAM" id="Coils"/>
    </source>
</evidence>
<dbReference type="AlphaFoldDB" id="E4URQ9"/>
<dbReference type="HOGENOM" id="CLU_019611_0_0_1"/>